<protein>
    <recommendedName>
        <fullName evidence="2">Glutaredoxin domain-containing protein</fullName>
    </recommendedName>
</protein>
<dbReference type="EMBL" id="CAJNYT010001722">
    <property type="protein sequence ID" value="CAF3427147.1"/>
    <property type="molecule type" value="Genomic_DNA"/>
</dbReference>
<dbReference type="Proteomes" id="UP000663865">
    <property type="component" value="Unassembled WGS sequence"/>
</dbReference>
<dbReference type="InterPro" id="IPR002109">
    <property type="entry name" value="Glutaredoxin"/>
</dbReference>
<organism evidence="4 5">
    <name type="scientific">Rotaria socialis</name>
    <dbReference type="NCBI Taxonomy" id="392032"/>
    <lineage>
        <taxon>Eukaryota</taxon>
        <taxon>Metazoa</taxon>
        <taxon>Spiralia</taxon>
        <taxon>Gnathifera</taxon>
        <taxon>Rotifera</taxon>
        <taxon>Eurotatoria</taxon>
        <taxon>Bdelloidea</taxon>
        <taxon>Philodinida</taxon>
        <taxon>Philodinidae</taxon>
        <taxon>Rotaria</taxon>
    </lineage>
</organism>
<dbReference type="Proteomes" id="UP000663872">
    <property type="component" value="Unassembled WGS sequence"/>
</dbReference>
<proteinExistence type="predicted"/>
<evidence type="ECO:0000313" key="3">
    <source>
        <dbReference type="EMBL" id="CAF3427147.1"/>
    </source>
</evidence>
<dbReference type="Pfam" id="PF00462">
    <property type="entry name" value="Glutaredoxin"/>
    <property type="match status" value="1"/>
</dbReference>
<evidence type="ECO:0000259" key="2">
    <source>
        <dbReference type="Pfam" id="PF00462"/>
    </source>
</evidence>
<reference evidence="4" key="1">
    <citation type="submission" date="2021-02" db="EMBL/GenBank/DDBJ databases">
        <authorList>
            <person name="Nowell W R."/>
        </authorList>
    </citation>
    <scope>NUCLEOTIDE SEQUENCE</scope>
</reference>
<name>A0A818DMX8_9BILA</name>
<accession>A0A818DMX8</accession>
<dbReference type="PROSITE" id="PS00195">
    <property type="entry name" value="GLUTAREDOXIN_1"/>
    <property type="match status" value="1"/>
</dbReference>
<dbReference type="GO" id="GO:0034599">
    <property type="term" value="P:cellular response to oxidative stress"/>
    <property type="evidence" value="ECO:0007669"/>
    <property type="project" value="TreeGrafter"/>
</dbReference>
<dbReference type="InterPro" id="IPR011767">
    <property type="entry name" value="GLR_AS"/>
</dbReference>
<comment type="function">
    <text evidence="1">Has a glutathione-disulfide oxidoreductase activity in the presence of NADPH and glutathione reductase. Reduces low molecular weight disulfides and proteins.</text>
</comment>
<dbReference type="AlphaFoldDB" id="A0A818DMX8"/>
<dbReference type="PROSITE" id="PS51354">
    <property type="entry name" value="GLUTAREDOXIN_2"/>
    <property type="match status" value="1"/>
</dbReference>
<dbReference type="InterPro" id="IPR036249">
    <property type="entry name" value="Thioredoxin-like_sf"/>
</dbReference>
<dbReference type="Gene3D" id="3.40.30.10">
    <property type="entry name" value="Glutaredoxin"/>
    <property type="match status" value="2"/>
</dbReference>
<dbReference type="GO" id="GO:0015038">
    <property type="term" value="F:glutathione disulfide oxidoreductase activity"/>
    <property type="evidence" value="ECO:0007669"/>
    <property type="project" value="TreeGrafter"/>
</dbReference>
<dbReference type="SUPFAM" id="SSF52833">
    <property type="entry name" value="Thioredoxin-like"/>
    <property type="match status" value="1"/>
</dbReference>
<gene>
    <name evidence="3" type="ORF">GRG538_LOCUS12312</name>
    <name evidence="4" type="ORF">KIK155_LOCUS11988</name>
</gene>
<dbReference type="GO" id="GO:0005737">
    <property type="term" value="C:cytoplasm"/>
    <property type="evidence" value="ECO:0007669"/>
    <property type="project" value="TreeGrafter"/>
</dbReference>
<dbReference type="PANTHER" id="PTHR45694:SF18">
    <property type="entry name" value="GLUTAREDOXIN-1-RELATED"/>
    <property type="match status" value="1"/>
</dbReference>
<feature type="domain" description="Glutaredoxin" evidence="2">
    <location>
        <begin position="60"/>
        <end position="80"/>
    </location>
</feature>
<dbReference type="PANTHER" id="PTHR45694">
    <property type="entry name" value="GLUTAREDOXIN 2"/>
    <property type="match status" value="1"/>
</dbReference>
<evidence type="ECO:0000256" key="1">
    <source>
        <dbReference type="ARBA" id="ARBA00002549"/>
    </source>
</evidence>
<dbReference type="EMBL" id="CAJNYV010001911">
    <property type="protein sequence ID" value="CAF3445438.1"/>
    <property type="molecule type" value="Genomic_DNA"/>
</dbReference>
<sequence length="122" mass="13787">MNAINFQISNNDKRTLINATIIIFRNVFRRITLSANVASSISSNDVLVDKVQQLINNHKVIIFSKTFCPYCIKAKEILEKIIDAKTVPRIFIDGKCIGGCDDTLILHRNGDLEKILKQINTI</sequence>
<comment type="caution">
    <text evidence="4">The sequence shown here is derived from an EMBL/GenBank/DDBJ whole genome shotgun (WGS) entry which is preliminary data.</text>
</comment>
<evidence type="ECO:0000313" key="4">
    <source>
        <dbReference type="EMBL" id="CAF3445438.1"/>
    </source>
</evidence>
<evidence type="ECO:0000313" key="5">
    <source>
        <dbReference type="Proteomes" id="UP000663865"/>
    </source>
</evidence>